<organism evidence="6">
    <name type="scientific">hydrothermal vent metagenome</name>
    <dbReference type="NCBI Taxonomy" id="652676"/>
    <lineage>
        <taxon>unclassified sequences</taxon>
        <taxon>metagenomes</taxon>
        <taxon>ecological metagenomes</taxon>
    </lineage>
</organism>
<evidence type="ECO:0000256" key="4">
    <source>
        <dbReference type="ARBA" id="ARBA00022837"/>
    </source>
</evidence>
<evidence type="ECO:0000256" key="1">
    <source>
        <dbReference type="ARBA" id="ARBA00004613"/>
    </source>
</evidence>
<keyword evidence="6" id="KW-0812">Transmembrane</keyword>
<sequence>MEDMKLKKHNHNTFSRDEKLTSRANIIVNSSLHWFKNQMFFVMLLLLLSAGLSIVSGTGMAYALDLDYPYVNDFETAISVHDATDKDPLNDIAGRDDWEVLTDWSVAQDHNAWTSYSGSYHLDNNGAEINQYSRVTDQTATLKLFVNIPADSIEPSLNYRYKLNLLNYEDAVYVAVQIEGETTWTVLKKYQQQHNRNEYTQEIISLDAYKGLNIRIRFTQAGYWTAGARLLVVDDFTIADLNRPVYSYPYYNNFETAAEQNDWYASGLFDFRDAFNNRTNRNGAFHLDNNPSELNQYNYNIAQVAELNGYINVPLTSQLPVFSFWYKLNLINYQDIVYVQVMNQATNEWSTVKVFSMQHNQANYVRQDIALDAYKGQNIRVRFVQGGYWVAGARLFVVDDISVSDFQLPSYPYPYVSGFEATSQVQWMMSGSWGMTTPHGQWTSRTDAFHLDNNPSELNQSGFTQAQNATLDGYINIALDSQLPTLKFWYKLSLVNYEDIVEVEIQTKNDPTWAPIRLFKRQHNRTAYTLEEIPLDDYKGEDIRIRFRQKGYWSEGPRLLVIDDISIADQQLQPLAYPYTSDFENPLNAQQWVLSGSWDIAGEHNNWTNQTGSFHLDNNPGEISQYSFVYKHNAILDGLVQIPLDSQRPMLEYGYKLNLLNYQDRVYIQLQAEGSVDWITLRTFTPRNNYSEAYTRDEISLEAYKGQRIRVRYMQTDYWTDGPRLFVVDNVRISDFNLPQLAFPYETGFEDTTTLLQWNLQGLWSIAGAHGSWTSNTGVQHLDSNVTEKSISGYVEGQNATLEGYISIPDTSFSPVLSFSHRVDIGHYKHLYYIDIQEQTADQWLTIQKYNNSDNSTVYSPQDINLDLYKGKNIRIRFRQFIDFNAGISGWALDDIKLHDNDRDGDGVINALDAFPDDPTETSDLDGDGIGDNADTDRDGDGISNDFETQLGTDPNDATSTPPDLDSDGIPDALDADRDGDGISNDYEIQAGTDPDNAASTPPDLDGDGIPDSLDDDRDGDGVTNDLDAFPDDPAETSDLDGDGIGDNTDPDIDGDGVNNTVDLFPLDPLESSDLDGDGIGDNSDPDTDGDGVLNAQDAFPTDPTESSDLDG</sequence>
<dbReference type="AlphaFoldDB" id="A0A3B0WUY9"/>
<reference evidence="6" key="1">
    <citation type="submission" date="2018-06" db="EMBL/GenBank/DDBJ databases">
        <authorList>
            <person name="Zhirakovskaya E."/>
        </authorList>
    </citation>
    <scope>NUCLEOTIDE SEQUENCE</scope>
</reference>
<feature type="compositionally biased region" description="Acidic residues" evidence="5">
    <location>
        <begin position="1071"/>
        <end position="1090"/>
    </location>
</feature>
<feature type="compositionally biased region" description="Acidic residues" evidence="5">
    <location>
        <begin position="1005"/>
        <end position="1019"/>
    </location>
</feature>
<feature type="region of interest" description="Disordered" evidence="5">
    <location>
        <begin position="909"/>
        <end position="1112"/>
    </location>
</feature>
<dbReference type="PANTHER" id="PTHR10199:SF119">
    <property type="entry name" value="RE20510P"/>
    <property type="match status" value="1"/>
</dbReference>
<evidence type="ECO:0000256" key="5">
    <source>
        <dbReference type="SAM" id="MobiDB-lite"/>
    </source>
</evidence>
<comment type="subcellular location">
    <subcellularLocation>
        <location evidence="1">Secreted</location>
    </subcellularLocation>
</comment>
<dbReference type="InterPro" id="IPR059100">
    <property type="entry name" value="TSP3_bac"/>
</dbReference>
<feature type="compositionally biased region" description="Acidic residues" evidence="5">
    <location>
        <begin position="1029"/>
        <end position="1055"/>
    </location>
</feature>
<feature type="compositionally biased region" description="Polar residues" evidence="5">
    <location>
        <begin position="946"/>
        <end position="962"/>
    </location>
</feature>
<keyword evidence="6" id="KW-0472">Membrane</keyword>
<accession>A0A3B0WUY9</accession>
<feature type="compositionally biased region" description="Acidic residues" evidence="5">
    <location>
        <begin position="915"/>
        <end position="929"/>
    </location>
</feature>
<dbReference type="InterPro" id="IPR003367">
    <property type="entry name" value="Thrombospondin_3-like_rpt"/>
</dbReference>
<dbReference type="Pfam" id="PF18884">
    <property type="entry name" value="TSP3_bac"/>
    <property type="match status" value="2"/>
</dbReference>
<dbReference type="Pfam" id="PF02412">
    <property type="entry name" value="TSP_3"/>
    <property type="match status" value="2"/>
</dbReference>
<keyword evidence="2" id="KW-0964">Secreted</keyword>
<name>A0A3B0WUY9_9ZZZZ</name>
<keyword evidence="3" id="KW-0732">Signal</keyword>
<evidence type="ECO:0000256" key="2">
    <source>
        <dbReference type="ARBA" id="ARBA00022525"/>
    </source>
</evidence>
<feature type="non-terminal residue" evidence="6">
    <location>
        <position position="1112"/>
    </location>
</feature>
<keyword evidence="4" id="KW-0106">Calcium</keyword>
<dbReference type="Gene3D" id="4.10.1080.10">
    <property type="entry name" value="TSP type-3 repeat"/>
    <property type="match status" value="3"/>
</dbReference>
<dbReference type="GO" id="GO:0005509">
    <property type="term" value="F:calcium ion binding"/>
    <property type="evidence" value="ECO:0007669"/>
    <property type="project" value="InterPro"/>
</dbReference>
<dbReference type="EMBL" id="UOFG01000098">
    <property type="protein sequence ID" value="VAW59805.1"/>
    <property type="molecule type" value="Genomic_DNA"/>
</dbReference>
<evidence type="ECO:0000313" key="6">
    <source>
        <dbReference type="EMBL" id="VAW59805.1"/>
    </source>
</evidence>
<dbReference type="PANTHER" id="PTHR10199">
    <property type="entry name" value="THROMBOSPONDIN"/>
    <property type="match status" value="1"/>
</dbReference>
<gene>
    <name evidence="6" type="ORF">MNBD_GAMMA11-2303</name>
</gene>
<dbReference type="GO" id="GO:0007155">
    <property type="term" value="P:cell adhesion"/>
    <property type="evidence" value="ECO:0007669"/>
    <property type="project" value="InterPro"/>
</dbReference>
<protein>
    <submittedName>
        <fullName evidence="6">OmpA-like transmembrane domain protein</fullName>
    </submittedName>
</protein>
<dbReference type="InterPro" id="IPR028974">
    <property type="entry name" value="TSP_type-3_rpt"/>
</dbReference>
<proteinExistence type="predicted"/>
<evidence type="ECO:0000256" key="3">
    <source>
        <dbReference type="ARBA" id="ARBA00022729"/>
    </source>
</evidence>